<comment type="caution">
    <text evidence="2">The sequence shown here is derived from an EMBL/GenBank/DDBJ whole genome shotgun (WGS) entry which is preliminary data.</text>
</comment>
<gene>
    <name evidence="2" type="ORF">N7G274_000666</name>
</gene>
<keyword evidence="3" id="KW-1185">Reference proteome</keyword>
<accession>A0ABR4APF7</accession>
<reference evidence="2 3" key="1">
    <citation type="submission" date="2024-09" db="EMBL/GenBank/DDBJ databases">
        <title>Rethinking Asexuality: The Enigmatic Case of Functional Sexual Genes in Lepraria (Stereocaulaceae).</title>
        <authorList>
            <person name="Doellman M."/>
            <person name="Sun Y."/>
            <person name="Barcenas-Pena A."/>
            <person name="Lumbsch H.T."/>
            <person name="Grewe F."/>
        </authorList>
    </citation>
    <scope>NUCLEOTIDE SEQUENCE [LARGE SCALE GENOMIC DNA]</scope>
    <source>
        <strain evidence="2 3">Mercado 3170</strain>
    </source>
</reference>
<evidence type="ECO:0000313" key="3">
    <source>
        <dbReference type="Proteomes" id="UP001590950"/>
    </source>
</evidence>
<name>A0ABR4APF7_9LECA</name>
<evidence type="ECO:0000313" key="2">
    <source>
        <dbReference type="EMBL" id="KAL2047624.1"/>
    </source>
</evidence>
<feature type="region of interest" description="Disordered" evidence="1">
    <location>
        <begin position="1"/>
        <end position="43"/>
    </location>
</feature>
<feature type="compositionally biased region" description="Basic and acidic residues" evidence="1">
    <location>
        <begin position="22"/>
        <end position="40"/>
    </location>
</feature>
<evidence type="ECO:0000256" key="1">
    <source>
        <dbReference type="SAM" id="MobiDB-lite"/>
    </source>
</evidence>
<dbReference type="Proteomes" id="UP001590950">
    <property type="component" value="Unassembled WGS sequence"/>
</dbReference>
<dbReference type="EMBL" id="JBEFKJ010000002">
    <property type="protein sequence ID" value="KAL2047624.1"/>
    <property type="molecule type" value="Genomic_DNA"/>
</dbReference>
<feature type="compositionally biased region" description="Basic and acidic residues" evidence="1">
    <location>
        <begin position="1"/>
        <end position="11"/>
    </location>
</feature>
<proteinExistence type="predicted"/>
<organism evidence="2 3">
    <name type="scientific">Stereocaulon virgatum</name>
    <dbReference type="NCBI Taxonomy" id="373712"/>
    <lineage>
        <taxon>Eukaryota</taxon>
        <taxon>Fungi</taxon>
        <taxon>Dikarya</taxon>
        <taxon>Ascomycota</taxon>
        <taxon>Pezizomycotina</taxon>
        <taxon>Lecanoromycetes</taxon>
        <taxon>OSLEUM clade</taxon>
        <taxon>Lecanoromycetidae</taxon>
        <taxon>Lecanorales</taxon>
        <taxon>Lecanorineae</taxon>
        <taxon>Stereocaulaceae</taxon>
        <taxon>Stereocaulon</taxon>
    </lineage>
</organism>
<protein>
    <submittedName>
        <fullName evidence="2">Uncharacterized protein</fullName>
    </submittedName>
</protein>
<sequence length="122" mass="13915">MSELLAVDKEKGLRKRRSTTAIREEDGSRKKHAPDDKGEEIGDITEMMTTEIRRILKAKDIDEQKARDNGSRVEKKARTRPRSGCCRCGKMTGVNCKEECGHWHCPVCIIQTQEHLSTSKPY</sequence>